<dbReference type="GO" id="GO:0005829">
    <property type="term" value="C:cytosol"/>
    <property type="evidence" value="ECO:0007669"/>
    <property type="project" value="UniProtKB-SubCell"/>
</dbReference>
<name>A0A1B0DJN1_PHLPP</name>
<protein>
    <recommendedName>
        <fullName evidence="6">Translation initiation factor eIF2B subunit delta</fullName>
    </recommendedName>
    <alternativeName>
        <fullName evidence="7">eIF2B GDP-GTP exchange factor subunit delta</fullName>
    </alternativeName>
</protein>
<keyword evidence="3" id="KW-0963">Cytoplasm</keyword>
<dbReference type="EnsemblMetazoa" id="PPAI008455-RA">
    <property type="protein sequence ID" value="PPAI008455-PA"/>
    <property type="gene ID" value="PPAI008455"/>
</dbReference>
<evidence type="ECO:0000256" key="9">
    <source>
        <dbReference type="RuleBase" id="RU003814"/>
    </source>
</evidence>
<accession>A0A1B0DJN1</accession>
<evidence type="ECO:0000313" key="10">
    <source>
        <dbReference type="EnsemblMetazoa" id="PPAI008455-PA"/>
    </source>
</evidence>
<comment type="subcellular location">
    <subcellularLocation>
        <location evidence="1">Cytoplasm</location>
        <location evidence="1">Cytosol</location>
    </subcellularLocation>
</comment>
<dbReference type="EMBL" id="AJVK01065552">
    <property type="status" value="NOT_ANNOTATED_CDS"/>
    <property type="molecule type" value="Genomic_DNA"/>
</dbReference>
<dbReference type="InterPro" id="IPR042529">
    <property type="entry name" value="IF_2B-like_C"/>
</dbReference>
<evidence type="ECO:0000256" key="2">
    <source>
        <dbReference type="ARBA" id="ARBA00007251"/>
    </source>
</evidence>
<evidence type="ECO:0000256" key="3">
    <source>
        <dbReference type="ARBA" id="ARBA00022490"/>
    </source>
</evidence>
<keyword evidence="11" id="KW-1185">Reference proteome</keyword>
<dbReference type="SUPFAM" id="SSF100950">
    <property type="entry name" value="NagB/RpiA/CoA transferase-like"/>
    <property type="match status" value="1"/>
</dbReference>
<evidence type="ECO:0000256" key="6">
    <source>
        <dbReference type="ARBA" id="ARBA00044147"/>
    </source>
</evidence>
<dbReference type="Proteomes" id="UP000092462">
    <property type="component" value="Unassembled WGS sequence"/>
</dbReference>
<evidence type="ECO:0000256" key="4">
    <source>
        <dbReference type="ARBA" id="ARBA00022540"/>
    </source>
</evidence>
<dbReference type="InterPro" id="IPR000649">
    <property type="entry name" value="IF-2B-related"/>
</dbReference>
<dbReference type="Gene3D" id="3.40.50.10470">
    <property type="entry name" value="Translation initiation factor eif-2b, domain 2"/>
    <property type="match status" value="1"/>
</dbReference>
<organism evidence="10 11">
    <name type="scientific">Phlebotomus papatasi</name>
    <name type="common">Sandfly</name>
    <dbReference type="NCBI Taxonomy" id="29031"/>
    <lineage>
        <taxon>Eukaryota</taxon>
        <taxon>Metazoa</taxon>
        <taxon>Ecdysozoa</taxon>
        <taxon>Arthropoda</taxon>
        <taxon>Hexapoda</taxon>
        <taxon>Insecta</taxon>
        <taxon>Pterygota</taxon>
        <taxon>Neoptera</taxon>
        <taxon>Endopterygota</taxon>
        <taxon>Diptera</taxon>
        <taxon>Nematocera</taxon>
        <taxon>Psychodoidea</taxon>
        <taxon>Psychodidae</taxon>
        <taxon>Phlebotomus</taxon>
        <taxon>Phlebotomus</taxon>
    </lineage>
</organism>
<dbReference type="AlphaFoldDB" id="A0A1B0DJN1"/>
<dbReference type="InterPro" id="IPR037171">
    <property type="entry name" value="NagB/RpiA_transferase-like"/>
</dbReference>
<keyword evidence="4" id="KW-0396">Initiation factor</keyword>
<dbReference type="VEuPathDB" id="VectorBase:PPAPM1_012613"/>
<keyword evidence="5" id="KW-0648">Protein biosynthesis</keyword>
<evidence type="ECO:0000313" key="11">
    <source>
        <dbReference type="Proteomes" id="UP000092462"/>
    </source>
</evidence>
<comment type="similarity">
    <text evidence="2 9">Belongs to the eIF-2B alpha/beta/delta subunits family.</text>
</comment>
<evidence type="ECO:0000256" key="8">
    <source>
        <dbReference type="ARBA" id="ARBA00046432"/>
    </source>
</evidence>
<proteinExistence type="inferred from homology"/>
<dbReference type="VEuPathDB" id="VectorBase:PPAI008455"/>
<dbReference type="PANTHER" id="PTHR10233:SF14">
    <property type="entry name" value="TRANSLATION INITIATION FACTOR EIF-2B SUBUNIT DELTA"/>
    <property type="match status" value="1"/>
</dbReference>
<dbReference type="Pfam" id="PF01008">
    <property type="entry name" value="IF-2B"/>
    <property type="match status" value="1"/>
</dbReference>
<dbReference type="PANTHER" id="PTHR10233">
    <property type="entry name" value="TRANSLATION INITIATION FACTOR EIF-2B"/>
    <property type="match status" value="1"/>
</dbReference>
<sequence>MPERRWSSQSTFRETLVRRLGKSHDTASSSSSLPLVCCETHKFSERVQTDAFVYNEIGSPDDLVPRETEFGKSSLHNWRANPYLTPLHLYYDITPPELVTAVITEIAILPCTSVPVILRIKPTEIGY</sequence>
<comment type="subunit">
    <text evidence="8">Component of the translation initiation factor 2B (eIF2B) complex which is a heterodecamer of two sets of five different subunits: alpha, beta, gamma, delta and epsilon. Subunits alpha, beta and delta comprise a regulatory subcomplex and subunits epsilon and gamma comprise a catalytic subcomplex. Within the complex, the hexameric regulatory complex resides at the center, with the two heterodimeric catalytic subcomplexes bound on opposite sides.</text>
</comment>
<dbReference type="GO" id="GO:0003743">
    <property type="term" value="F:translation initiation factor activity"/>
    <property type="evidence" value="ECO:0007669"/>
    <property type="project" value="UniProtKB-KW"/>
</dbReference>
<evidence type="ECO:0000256" key="1">
    <source>
        <dbReference type="ARBA" id="ARBA00004514"/>
    </source>
</evidence>
<evidence type="ECO:0000256" key="7">
    <source>
        <dbReference type="ARBA" id="ARBA00044356"/>
    </source>
</evidence>
<reference evidence="10" key="1">
    <citation type="submission" date="2022-08" db="UniProtKB">
        <authorList>
            <consortium name="EnsemblMetazoa"/>
        </authorList>
    </citation>
    <scope>IDENTIFICATION</scope>
    <source>
        <strain evidence="10">Israel</strain>
    </source>
</reference>
<evidence type="ECO:0000256" key="5">
    <source>
        <dbReference type="ARBA" id="ARBA00022917"/>
    </source>
</evidence>